<evidence type="ECO:0000313" key="7">
    <source>
        <dbReference type="EMBL" id="QGR18635.1"/>
    </source>
</evidence>
<evidence type="ECO:0000259" key="5">
    <source>
        <dbReference type="Pfam" id="PF01325"/>
    </source>
</evidence>
<dbReference type="InterPro" id="IPR036390">
    <property type="entry name" value="WH_DNA-bd_sf"/>
</dbReference>
<dbReference type="GO" id="GO:0003700">
    <property type="term" value="F:DNA-binding transcription factor activity"/>
    <property type="evidence" value="ECO:0007669"/>
    <property type="project" value="InterPro"/>
</dbReference>
<dbReference type="InterPro" id="IPR001367">
    <property type="entry name" value="Fe_dep_repressor"/>
</dbReference>
<dbReference type="GO" id="GO:0046914">
    <property type="term" value="F:transition metal ion binding"/>
    <property type="evidence" value="ECO:0007669"/>
    <property type="project" value="InterPro"/>
</dbReference>
<dbReference type="InterPro" id="IPR022689">
    <property type="entry name" value="Iron_dep_repressor"/>
</dbReference>
<accession>A0A650CLR8</accession>
<dbReference type="InterPro" id="IPR036388">
    <property type="entry name" value="WH-like_DNA-bd_sf"/>
</dbReference>
<evidence type="ECO:0000313" key="8">
    <source>
        <dbReference type="Proteomes" id="UP000423396"/>
    </source>
</evidence>
<name>A0A650CLR8_9CREN</name>
<dbReference type="SUPFAM" id="SSF47979">
    <property type="entry name" value="Iron-dependent repressor protein, dimerization domain"/>
    <property type="match status" value="1"/>
</dbReference>
<dbReference type="GO" id="GO:0003677">
    <property type="term" value="F:DNA binding"/>
    <property type="evidence" value="ECO:0007669"/>
    <property type="project" value="UniProtKB-KW"/>
</dbReference>
<dbReference type="PANTHER" id="PTHR33238">
    <property type="entry name" value="IRON (METAL) DEPENDENT REPRESSOR, DTXR FAMILY"/>
    <property type="match status" value="1"/>
</dbReference>
<protein>
    <submittedName>
        <fullName evidence="7">Metal-dependent transcriptional regulator</fullName>
    </submittedName>
</protein>
<dbReference type="Pfam" id="PF01325">
    <property type="entry name" value="Fe_dep_repress"/>
    <property type="match status" value="1"/>
</dbReference>
<dbReference type="Pfam" id="PF02742">
    <property type="entry name" value="Fe_dep_repr_C"/>
    <property type="match status" value="1"/>
</dbReference>
<dbReference type="EMBL" id="CP045483">
    <property type="protein sequence ID" value="QGR18635.1"/>
    <property type="molecule type" value="Genomic_DNA"/>
</dbReference>
<dbReference type="PANTHER" id="PTHR33238:SF7">
    <property type="entry name" value="IRON-DEPENDENT TRANSCRIPTIONAL REGULATOR"/>
    <property type="match status" value="1"/>
</dbReference>
<dbReference type="InterPro" id="IPR050536">
    <property type="entry name" value="DtxR_MntR_Metal-Reg"/>
</dbReference>
<evidence type="ECO:0000256" key="4">
    <source>
        <dbReference type="ARBA" id="ARBA00023163"/>
    </source>
</evidence>
<comment type="similarity">
    <text evidence="1">Belongs to the DtxR/MntR family.</text>
</comment>
<dbReference type="AlphaFoldDB" id="A0A650CLR8"/>
<evidence type="ECO:0000256" key="1">
    <source>
        <dbReference type="ARBA" id="ARBA00007871"/>
    </source>
</evidence>
<keyword evidence="4" id="KW-0804">Transcription</keyword>
<evidence type="ECO:0000256" key="2">
    <source>
        <dbReference type="ARBA" id="ARBA00023015"/>
    </source>
</evidence>
<dbReference type="InterPro" id="IPR036421">
    <property type="entry name" value="Fe_dep_repressor_sf"/>
</dbReference>
<proteinExistence type="inferred from homology"/>
<keyword evidence="3" id="KW-0238">DNA-binding</keyword>
<evidence type="ECO:0000259" key="6">
    <source>
        <dbReference type="Pfam" id="PF02742"/>
    </source>
</evidence>
<feature type="domain" description="HTH dtxR-type" evidence="5">
    <location>
        <begin position="9"/>
        <end position="54"/>
    </location>
</feature>
<organism evidence="7 8">
    <name type="scientific">Stygiolobus azoricus</name>
    <dbReference type="NCBI Taxonomy" id="41675"/>
    <lineage>
        <taxon>Archaea</taxon>
        <taxon>Thermoproteota</taxon>
        <taxon>Thermoprotei</taxon>
        <taxon>Sulfolobales</taxon>
        <taxon>Sulfolobaceae</taxon>
        <taxon>Stygiolobus</taxon>
    </lineage>
</organism>
<dbReference type="SUPFAM" id="SSF46785">
    <property type="entry name" value="Winged helix' DNA-binding domain"/>
    <property type="match status" value="1"/>
</dbReference>
<keyword evidence="8" id="KW-1185">Reference proteome</keyword>
<dbReference type="Gene3D" id="1.10.10.10">
    <property type="entry name" value="Winged helix-like DNA-binding domain superfamily/Winged helix DNA-binding domain"/>
    <property type="match status" value="1"/>
</dbReference>
<feature type="domain" description="Iron dependent repressor metal binding and dimerisation" evidence="6">
    <location>
        <begin position="63"/>
        <end position="130"/>
    </location>
</feature>
<evidence type="ECO:0000256" key="3">
    <source>
        <dbReference type="ARBA" id="ARBA00023125"/>
    </source>
</evidence>
<reference evidence="7 8" key="1">
    <citation type="submission" date="2019-10" db="EMBL/GenBank/DDBJ databases">
        <title>Genome Sequences from Six Type Strain Members of the Archaeal Family Sulfolobaceae: Acidianus ambivalens, Acidianus infernus, Metallosphaera prunae, Stygiolobus azoricus, Sulfolobus metallicus, and Sulfurisphaera ohwakuensis.</title>
        <authorList>
            <person name="Counts J.A."/>
            <person name="Kelly R.M."/>
        </authorList>
    </citation>
    <scope>NUCLEOTIDE SEQUENCE [LARGE SCALE GENOMIC DNA]</scope>
    <source>
        <strain evidence="7 8">FC6</strain>
    </source>
</reference>
<sequence>MSISRRELSYLLVIKKYNDQGQLAKLSWIAKQLNVSPASAYEELEHLEGKGYIKKTRSGIEITSEGRKAIDNLIKAHRVIESLLVEIGFSLDDACKYSTQFDFAVPEEIIEKLHKYLGEPRKCPHGEVIPLTNS</sequence>
<dbReference type="Proteomes" id="UP000423396">
    <property type="component" value="Chromosome"/>
</dbReference>
<dbReference type="GO" id="GO:0046983">
    <property type="term" value="F:protein dimerization activity"/>
    <property type="evidence" value="ECO:0007669"/>
    <property type="project" value="InterPro"/>
</dbReference>
<keyword evidence="2" id="KW-0805">Transcription regulation</keyword>
<gene>
    <name evidence="7" type="ORF">D1868_00555</name>
</gene>
<dbReference type="InterPro" id="IPR022687">
    <property type="entry name" value="HTH_DTXR"/>
</dbReference>
<dbReference type="KEGG" id="sazo:D1868_00555"/>
<dbReference type="SMART" id="SM00529">
    <property type="entry name" value="HTH_DTXR"/>
    <property type="match status" value="1"/>
</dbReference>